<accession>A0A1V0URG3</accession>
<dbReference type="EMBL" id="CP020557">
    <property type="protein sequence ID" value="ARF67863.1"/>
    <property type="molecule type" value="Genomic_DNA"/>
</dbReference>
<gene>
    <name evidence="1" type="ORF">B7C51_08515</name>
</gene>
<sequence length="64" mass="7768">MMLEHVYCKECGEDILAQVWTEEWERRMCQECIDVVDQREYGTILINGFPIRVWWNKKEKDSGE</sequence>
<evidence type="ECO:0000313" key="1">
    <source>
        <dbReference type="EMBL" id="ARF67863.1"/>
    </source>
</evidence>
<protein>
    <submittedName>
        <fullName evidence="1">Uncharacterized protein</fullName>
    </submittedName>
</protein>
<reference evidence="1 2" key="1">
    <citation type="submission" date="2017-03" db="EMBL/GenBank/DDBJ databases">
        <title>Paenibacillus larvae genome sequencing.</title>
        <authorList>
            <person name="Dingman D.W."/>
        </authorList>
    </citation>
    <scope>NUCLEOTIDE SEQUENCE [LARGE SCALE GENOMIC DNA]</scope>
    <source>
        <strain evidence="1 2">SAG 10367</strain>
    </source>
</reference>
<dbReference type="Proteomes" id="UP000192727">
    <property type="component" value="Chromosome"/>
</dbReference>
<organism evidence="1 2">
    <name type="scientific">Paenibacillus larvae subsp. pulvifaciens</name>
    <dbReference type="NCBI Taxonomy" id="1477"/>
    <lineage>
        <taxon>Bacteria</taxon>
        <taxon>Bacillati</taxon>
        <taxon>Bacillota</taxon>
        <taxon>Bacilli</taxon>
        <taxon>Bacillales</taxon>
        <taxon>Paenibacillaceae</taxon>
        <taxon>Paenibacillus</taxon>
    </lineage>
</organism>
<dbReference type="AlphaFoldDB" id="A0A1V0URG3"/>
<name>A0A1V0URG3_9BACL</name>
<dbReference type="RefSeq" id="WP_083039650.1">
    <property type="nucleotide sequence ID" value="NZ_CP020557.1"/>
</dbReference>
<proteinExistence type="predicted"/>
<evidence type="ECO:0000313" key="2">
    <source>
        <dbReference type="Proteomes" id="UP000192727"/>
    </source>
</evidence>